<proteinExistence type="predicted"/>
<dbReference type="AlphaFoldDB" id="A0A2I0IH55"/>
<evidence type="ECO:0000313" key="2">
    <source>
        <dbReference type="EMBL" id="PKI43335.1"/>
    </source>
</evidence>
<dbReference type="InterPro" id="IPR001584">
    <property type="entry name" value="Integrase_cat-core"/>
</dbReference>
<organism evidence="2 3">
    <name type="scientific">Punica granatum</name>
    <name type="common">Pomegranate</name>
    <dbReference type="NCBI Taxonomy" id="22663"/>
    <lineage>
        <taxon>Eukaryota</taxon>
        <taxon>Viridiplantae</taxon>
        <taxon>Streptophyta</taxon>
        <taxon>Embryophyta</taxon>
        <taxon>Tracheophyta</taxon>
        <taxon>Spermatophyta</taxon>
        <taxon>Magnoliopsida</taxon>
        <taxon>eudicotyledons</taxon>
        <taxon>Gunneridae</taxon>
        <taxon>Pentapetalae</taxon>
        <taxon>rosids</taxon>
        <taxon>malvids</taxon>
        <taxon>Myrtales</taxon>
        <taxon>Lythraceae</taxon>
        <taxon>Punica</taxon>
    </lineage>
</organism>
<dbReference type="InterPro" id="IPR050951">
    <property type="entry name" value="Retrovirus_Pol_polyprotein"/>
</dbReference>
<dbReference type="InterPro" id="IPR012337">
    <property type="entry name" value="RNaseH-like_sf"/>
</dbReference>
<feature type="domain" description="Integrase catalytic" evidence="1">
    <location>
        <begin position="1"/>
        <end position="167"/>
    </location>
</feature>
<comment type="caution">
    <text evidence="2">The sequence shown here is derived from an EMBL/GenBank/DDBJ whole genome shotgun (WGS) entry which is preliminary data.</text>
</comment>
<dbReference type="SUPFAM" id="SSF53098">
    <property type="entry name" value="Ribonuclease H-like"/>
    <property type="match status" value="1"/>
</dbReference>
<dbReference type="PANTHER" id="PTHR37984">
    <property type="entry name" value="PROTEIN CBG26694"/>
    <property type="match status" value="1"/>
</dbReference>
<dbReference type="EMBL" id="PGOL01003056">
    <property type="protein sequence ID" value="PKI43335.1"/>
    <property type="molecule type" value="Genomic_DNA"/>
</dbReference>
<dbReference type="Gene3D" id="3.30.420.10">
    <property type="entry name" value="Ribonuclease H-like superfamily/Ribonuclease H"/>
    <property type="match status" value="1"/>
</dbReference>
<evidence type="ECO:0000313" key="3">
    <source>
        <dbReference type="Proteomes" id="UP000233551"/>
    </source>
</evidence>
<dbReference type="Proteomes" id="UP000233551">
    <property type="component" value="Unassembled WGS sequence"/>
</dbReference>
<keyword evidence="3" id="KW-1185">Reference proteome</keyword>
<gene>
    <name evidence="2" type="ORF">CRG98_036267</name>
</gene>
<reference evidence="2 3" key="1">
    <citation type="submission" date="2017-11" db="EMBL/GenBank/DDBJ databases">
        <title>De-novo sequencing of pomegranate (Punica granatum L.) genome.</title>
        <authorList>
            <person name="Akparov Z."/>
            <person name="Amiraslanov A."/>
            <person name="Hajiyeva S."/>
            <person name="Abbasov M."/>
            <person name="Kaur K."/>
            <person name="Hamwieh A."/>
            <person name="Solovyev V."/>
            <person name="Salamov A."/>
            <person name="Braich B."/>
            <person name="Kosarev P."/>
            <person name="Mahmoud A."/>
            <person name="Hajiyev E."/>
            <person name="Babayeva S."/>
            <person name="Izzatullayeva V."/>
            <person name="Mammadov A."/>
            <person name="Mammadov A."/>
            <person name="Sharifova S."/>
            <person name="Ojaghi J."/>
            <person name="Eynullazada K."/>
            <person name="Bayramov B."/>
            <person name="Abdulazimova A."/>
            <person name="Shahmuradov I."/>
        </authorList>
    </citation>
    <scope>NUCLEOTIDE SEQUENCE [LARGE SCALE GENOMIC DNA]</scope>
    <source>
        <strain evidence="3">cv. AG2017</strain>
        <tissue evidence="2">Leaf</tissue>
    </source>
</reference>
<dbReference type="GO" id="GO:0015074">
    <property type="term" value="P:DNA integration"/>
    <property type="evidence" value="ECO:0007669"/>
    <property type="project" value="InterPro"/>
</dbReference>
<protein>
    <recommendedName>
        <fullName evidence="1">Integrase catalytic domain-containing protein</fullName>
    </recommendedName>
</protein>
<dbReference type="PANTHER" id="PTHR37984:SF5">
    <property type="entry name" value="PROTEIN NYNRIN-LIKE"/>
    <property type="match status" value="1"/>
</dbReference>
<sequence length="167" mass="19187">MATPWPFLMWGMDVIGPINPKASNGHLFILVAIDYFTKWIETITLVSVTAKAVARFLKHGIIACYGVPTTLITDNAKNLNNKLIDELCAWFKILHRNSSPYRPQMNGAVEAANKNIKKIIRKMMVNYKDWHEMLLFALLAYRTSVRSSTGQPRILWSTAWKQFFQLK</sequence>
<name>A0A2I0IH55_PUNGR</name>
<accession>A0A2I0IH55</accession>
<dbReference type="Pfam" id="PF00665">
    <property type="entry name" value="rve"/>
    <property type="match status" value="1"/>
</dbReference>
<dbReference type="PROSITE" id="PS50994">
    <property type="entry name" value="INTEGRASE"/>
    <property type="match status" value="1"/>
</dbReference>
<evidence type="ECO:0000259" key="1">
    <source>
        <dbReference type="PROSITE" id="PS50994"/>
    </source>
</evidence>
<dbReference type="InterPro" id="IPR036397">
    <property type="entry name" value="RNaseH_sf"/>
</dbReference>
<dbReference type="STRING" id="22663.A0A2I0IH55"/>
<dbReference type="GO" id="GO:0003676">
    <property type="term" value="F:nucleic acid binding"/>
    <property type="evidence" value="ECO:0007669"/>
    <property type="project" value="InterPro"/>
</dbReference>